<evidence type="ECO:0000313" key="4">
    <source>
        <dbReference type="Proteomes" id="UP000410492"/>
    </source>
</evidence>
<dbReference type="Proteomes" id="UP000410492">
    <property type="component" value="Unassembled WGS sequence"/>
</dbReference>
<keyword evidence="4" id="KW-1185">Reference proteome</keyword>
<proteinExistence type="predicted"/>
<keyword evidence="1" id="KW-1133">Transmembrane helix</keyword>
<dbReference type="Gene3D" id="1.20.58.390">
    <property type="entry name" value="Neurotransmitter-gated ion-channel transmembrane domain"/>
    <property type="match status" value="1"/>
</dbReference>
<dbReference type="InterPro" id="IPR006029">
    <property type="entry name" value="Neurotrans-gated_channel_TM"/>
</dbReference>
<evidence type="ECO:0000256" key="1">
    <source>
        <dbReference type="SAM" id="Phobius"/>
    </source>
</evidence>
<name>A0A653CHM2_CALMS</name>
<protein>
    <recommendedName>
        <fullName evidence="2">Neurotransmitter-gated ion-channel transmembrane domain-containing protein</fullName>
    </recommendedName>
</protein>
<dbReference type="InterPro" id="IPR038050">
    <property type="entry name" value="Neuro_actylchol_rec"/>
</dbReference>
<dbReference type="AlphaFoldDB" id="A0A653CHM2"/>
<feature type="domain" description="Neurotransmitter-gated ion-channel transmembrane" evidence="2">
    <location>
        <begin position="7"/>
        <end position="189"/>
    </location>
</feature>
<dbReference type="SUPFAM" id="SSF90112">
    <property type="entry name" value="Neurotransmitter-gated ion-channel transmembrane pore"/>
    <property type="match status" value="1"/>
</dbReference>
<reference evidence="3 4" key="1">
    <citation type="submission" date="2019-01" db="EMBL/GenBank/DDBJ databases">
        <authorList>
            <person name="Sayadi A."/>
        </authorList>
    </citation>
    <scope>NUCLEOTIDE SEQUENCE [LARGE SCALE GENOMIC DNA]</scope>
</reference>
<keyword evidence="1" id="KW-0472">Membrane</keyword>
<evidence type="ECO:0000259" key="2">
    <source>
        <dbReference type="Pfam" id="PF02932"/>
    </source>
</evidence>
<dbReference type="EMBL" id="CAACVG010007672">
    <property type="protein sequence ID" value="VEN46550.1"/>
    <property type="molecule type" value="Genomic_DNA"/>
</dbReference>
<dbReference type="GO" id="GO:0016020">
    <property type="term" value="C:membrane"/>
    <property type="evidence" value="ECO:0007669"/>
    <property type="project" value="InterPro"/>
</dbReference>
<sequence length="199" mass="22938">MYYGVSICLVSFASGLSVVTLNIYHRGVRGAPVPGFLKNIVLLKLAPLVFMRFENACGSVHRSTTIQVRENFFIPLQEINPETGTRLDCQWQWSQNNTPNEDRYCLQNRHQNSPKFFSRSRDAELDAFESQIIRILNKLHGSIEKNDIRLTEQERREQIELEWKQTSIVLDRLLLGVFLLITIISTTTILCRSPQEVSV</sequence>
<organism evidence="3 4">
    <name type="scientific">Callosobruchus maculatus</name>
    <name type="common">Southern cowpea weevil</name>
    <name type="synonym">Pulse bruchid</name>
    <dbReference type="NCBI Taxonomy" id="64391"/>
    <lineage>
        <taxon>Eukaryota</taxon>
        <taxon>Metazoa</taxon>
        <taxon>Ecdysozoa</taxon>
        <taxon>Arthropoda</taxon>
        <taxon>Hexapoda</taxon>
        <taxon>Insecta</taxon>
        <taxon>Pterygota</taxon>
        <taxon>Neoptera</taxon>
        <taxon>Endopterygota</taxon>
        <taxon>Coleoptera</taxon>
        <taxon>Polyphaga</taxon>
        <taxon>Cucujiformia</taxon>
        <taxon>Chrysomeloidea</taxon>
        <taxon>Chrysomelidae</taxon>
        <taxon>Bruchinae</taxon>
        <taxon>Bruchini</taxon>
        <taxon>Callosobruchus</taxon>
    </lineage>
</organism>
<dbReference type="Pfam" id="PF02932">
    <property type="entry name" value="Neur_chan_memb"/>
    <property type="match status" value="1"/>
</dbReference>
<gene>
    <name evidence="3" type="ORF">CALMAC_LOCUS8596</name>
</gene>
<dbReference type="InterPro" id="IPR036719">
    <property type="entry name" value="Neuro-gated_channel_TM_sf"/>
</dbReference>
<evidence type="ECO:0000313" key="3">
    <source>
        <dbReference type="EMBL" id="VEN46550.1"/>
    </source>
</evidence>
<accession>A0A653CHM2</accession>
<feature type="transmembrane region" description="Helical" evidence="1">
    <location>
        <begin position="7"/>
        <end position="24"/>
    </location>
</feature>
<dbReference type="GO" id="GO:0006811">
    <property type="term" value="P:monoatomic ion transport"/>
    <property type="evidence" value="ECO:0007669"/>
    <property type="project" value="InterPro"/>
</dbReference>
<keyword evidence="1" id="KW-0812">Transmembrane</keyword>
<dbReference type="OrthoDB" id="5975154at2759"/>